<dbReference type="SUPFAM" id="SSF82829">
    <property type="entry name" value="MesJ substrate recognition domain-like"/>
    <property type="match status" value="1"/>
</dbReference>
<dbReference type="NCBIfam" id="TIGR02432">
    <property type="entry name" value="lysidine_TilS_N"/>
    <property type="match status" value="1"/>
</dbReference>
<accession>A0A220UEY2</accession>
<evidence type="ECO:0000256" key="5">
    <source>
        <dbReference type="ARBA" id="ARBA00048539"/>
    </source>
</evidence>
<proteinExistence type="inferred from homology"/>
<dbReference type="Pfam" id="PF01171">
    <property type="entry name" value="ATP_bind_3"/>
    <property type="match status" value="1"/>
</dbReference>
<feature type="binding site" evidence="6">
    <location>
        <begin position="44"/>
        <end position="49"/>
    </location>
    <ligand>
        <name>ATP</name>
        <dbReference type="ChEBI" id="CHEBI:30616"/>
    </ligand>
</feature>
<sequence>MAGPPPVIARARTAVRSALTTRLELLADDTAVGRTAPRLLVGLSGGADSLALLATTVWVGARMGLETEAAIVDHGLQEGSARVSERALVQAQRLGAEARILRVAVDVGAPGGLENAARTVRHDALETLREERGALALLMAHTLDDQAEQVLMGLARGGGPRALAGIPRTRGALLRPFLGSGRDESTALRRTDTEEICRLHDLQWWEDPMNADETLLRSRVRHRALPLLRELLGEHLDENLARTADLVGPDADHLDAEATALLESLHRDGGELREERDLLLLDVHALAAAPAPLRTRILRDASRSADRAKPRCGGAGSSKSLLRRQVLAIDALVVSWHGQSAVPVPGRIEVARRDGLLVWRRIDS</sequence>
<dbReference type="CDD" id="cd01992">
    <property type="entry name" value="TilS_N"/>
    <property type="match status" value="1"/>
</dbReference>
<dbReference type="AlphaFoldDB" id="A0A220UEY2"/>
<comment type="function">
    <text evidence="6">Ligates lysine onto the cytidine present at position 34 of the AUA codon-specific tRNA(Ile) that contains the anticodon CAU, in an ATP-dependent manner. Cytidine is converted to lysidine, thus changing the amino acid specificity of the tRNA from methionine to isoleucine.</text>
</comment>
<evidence type="ECO:0000313" key="9">
    <source>
        <dbReference type="Proteomes" id="UP000198398"/>
    </source>
</evidence>
<dbReference type="Proteomes" id="UP000198398">
    <property type="component" value="Chromosome"/>
</dbReference>
<keyword evidence="2 6" id="KW-0819">tRNA processing</keyword>
<evidence type="ECO:0000256" key="3">
    <source>
        <dbReference type="ARBA" id="ARBA00022741"/>
    </source>
</evidence>
<name>A0A220UEY2_9MICO</name>
<evidence type="ECO:0000313" key="8">
    <source>
        <dbReference type="EMBL" id="ASK66794.1"/>
    </source>
</evidence>
<feature type="domain" description="tRNA(Ile)-lysidine/2-thiocytidine synthase N-terminal" evidence="7">
    <location>
        <begin position="39"/>
        <end position="223"/>
    </location>
</feature>
<dbReference type="EMBL" id="CP022316">
    <property type="protein sequence ID" value="ASK66794.1"/>
    <property type="molecule type" value="Genomic_DNA"/>
</dbReference>
<evidence type="ECO:0000259" key="7">
    <source>
        <dbReference type="Pfam" id="PF01171"/>
    </source>
</evidence>
<dbReference type="PANTHER" id="PTHR43033:SF1">
    <property type="entry name" value="TRNA(ILE)-LYSIDINE SYNTHASE-RELATED"/>
    <property type="match status" value="1"/>
</dbReference>
<dbReference type="EC" id="6.3.4.19" evidence="6"/>
<dbReference type="PANTHER" id="PTHR43033">
    <property type="entry name" value="TRNA(ILE)-LYSIDINE SYNTHASE-RELATED"/>
    <property type="match status" value="1"/>
</dbReference>
<comment type="similarity">
    <text evidence="6">Belongs to the tRNA(Ile)-lysidine synthase family.</text>
</comment>
<dbReference type="GO" id="GO:0006400">
    <property type="term" value="P:tRNA modification"/>
    <property type="evidence" value="ECO:0007669"/>
    <property type="project" value="UniProtKB-UniRule"/>
</dbReference>
<dbReference type="GO" id="GO:0032267">
    <property type="term" value="F:tRNA(Ile)-lysidine synthase activity"/>
    <property type="evidence" value="ECO:0007669"/>
    <property type="project" value="UniProtKB-EC"/>
</dbReference>
<comment type="domain">
    <text evidence="6">The N-terminal region contains the highly conserved SGGXDS motif, predicted to be a P-loop motif involved in ATP binding.</text>
</comment>
<evidence type="ECO:0000256" key="6">
    <source>
        <dbReference type="HAMAP-Rule" id="MF_01161"/>
    </source>
</evidence>
<evidence type="ECO:0000256" key="2">
    <source>
        <dbReference type="ARBA" id="ARBA00022694"/>
    </source>
</evidence>
<dbReference type="Gene3D" id="3.40.50.620">
    <property type="entry name" value="HUPs"/>
    <property type="match status" value="1"/>
</dbReference>
<dbReference type="InterPro" id="IPR011063">
    <property type="entry name" value="TilS/TtcA_N"/>
</dbReference>
<keyword evidence="6" id="KW-0963">Cytoplasm</keyword>
<keyword evidence="1 6" id="KW-0436">Ligase</keyword>
<dbReference type="OrthoDB" id="5244702at2"/>
<dbReference type="KEGG" id="brv:CFK39_14355"/>
<dbReference type="InterPro" id="IPR014729">
    <property type="entry name" value="Rossmann-like_a/b/a_fold"/>
</dbReference>
<dbReference type="GO" id="GO:0005524">
    <property type="term" value="F:ATP binding"/>
    <property type="evidence" value="ECO:0007669"/>
    <property type="project" value="UniProtKB-UniRule"/>
</dbReference>
<keyword evidence="4 6" id="KW-0067">ATP-binding</keyword>
<organism evidence="8 9">
    <name type="scientific">Brachybacterium avium</name>
    <dbReference type="NCBI Taxonomy" id="2017485"/>
    <lineage>
        <taxon>Bacteria</taxon>
        <taxon>Bacillati</taxon>
        <taxon>Actinomycetota</taxon>
        <taxon>Actinomycetes</taxon>
        <taxon>Micrococcales</taxon>
        <taxon>Dermabacteraceae</taxon>
        <taxon>Brachybacterium</taxon>
    </lineage>
</organism>
<comment type="subcellular location">
    <subcellularLocation>
        <location evidence="6">Cytoplasm</location>
    </subcellularLocation>
</comment>
<protein>
    <recommendedName>
        <fullName evidence="6">tRNA(Ile)-lysidine synthase</fullName>
        <ecNumber evidence="6">6.3.4.19</ecNumber>
    </recommendedName>
    <alternativeName>
        <fullName evidence="6">tRNA(Ile)-2-lysyl-cytidine synthase</fullName>
    </alternativeName>
    <alternativeName>
        <fullName evidence="6">tRNA(Ile)-lysidine synthetase</fullName>
    </alternativeName>
</protein>
<dbReference type="SUPFAM" id="SSF52402">
    <property type="entry name" value="Adenine nucleotide alpha hydrolases-like"/>
    <property type="match status" value="1"/>
</dbReference>
<evidence type="ECO:0000256" key="1">
    <source>
        <dbReference type="ARBA" id="ARBA00022598"/>
    </source>
</evidence>
<keyword evidence="9" id="KW-1185">Reference proteome</keyword>
<dbReference type="GO" id="GO:0005737">
    <property type="term" value="C:cytoplasm"/>
    <property type="evidence" value="ECO:0007669"/>
    <property type="project" value="UniProtKB-SubCell"/>
</dbReference>
<dbReference type="InterPro" id="IPR012795">
    <property type="entry name" value="tRNA_Ile_lys_synt_N"/>
</dbReference>
<dbReference type="InterPro" id="IPR012094">
    <property type="entry name" value="tRNA_Ile_lys_synt"/>
</dbReference>
<evidence type="ECO:0000256" key="4">
    <source>
        <dbReference type="ARBA" id="ARBA00022840"/>
    </source>
</evidence>
<dbReference type="RefSeq" id="WP_089066030.1">
    <property type="nucleotide sequence ID" value="NZ_CP022316.1"/>
</dbReference>
<keyword evidence="3 6" id="KW-0547">Nucleotide-binding</keyword>
<comment type="catalytic activity">
    <reaction evidence="5 6">
        <text>cytidine(34) in tRNA(Ile2) + L-lysine + ATP = lysidine(34) in tRNA(Ile2) + AMP + diphosphate + H(+)</text>
        <dbReference type="Rhea" id="RHEA:43744"/>
        <dbReference type="Rhea" id="RHEA-COMP:10625"/>
        <dbReference type="Rhea" id="RHEA-COMP:10670"/>
        <dbReference type="ChEBI" id="CHEBI:15378"/>
        <dbReference type="ChEBI" id="CHEBI:30616"/>
        <dbReference type="ChEBI" id="CHEBI:32551"/>
        <dbReference type="ChEBI" id="CHEBI:33019"/>
        <dbReference type="ChEBI" id="CHEBI:82748"/>
        <dbReference type="ChEBI" id="CHEBI:83665"/>
        <dbReference type="ChEBI" id="CHEBI:456215"/>
        <dbReference type="EC" id="6.3.4.19"/>
    </reaction>
</comment>
<dbReference type="HAMAP" id="MF_01161">
    <property type="entry name" value="tRNA_Ile_lys_synt"/>
    <property type="match status" value="1"/>
</dbReference>
<reference evidence="9" key="1">
    <citation type="submission" date="2017-07" db="EMBL/GenBank/DDBJ databases">
        <title>Brachybacterium sp. VR2415.</title>
        <authorList>
            <person name="Tak E.J."/>
            <person name="Bae J.-W."/>
        </authorList>
    </citation>
    <scope>NUCLEOTIDE SEQUENCE [LARGE SCALE GENOMIC DNA]</scope>
    <source>
        <strain evidence="9">VR2415</strain>
    </source>
</reference>
<gene>
    <name evidence="6 8" type="primary">tilS</name>
    <name evidence="8" type="ORF">CFK39_14355</name>
</gene>